<dbReference type="GO" id="GO:0046872">
    <property type="term" value="F:metal ion binding"/>
    <property type="evidence" value="ECO:0007669"/>
    <property type="project" value="UniProtKB-KW"/>
</dbReference>
<dbReference type="GO" id="GO:0004222">
    <property type="term" value="F:metalloendopeptidase activity"/>
    <property type="evidence" value="ECO:0007669"/>
    <property type="project" value="InterPro"/>
</dbReference>
<dbReference type="GO" id="GO:0051603">
    <property type="term" value="P:proteolysis involved in protein catabolic process"/>
    <property type="evidence" value="ECO:0007669"/>
    <property type="project" value="TreeGrafter"/>
</dbReference>
<dbReference type="Proteomes" id="UP000565262">
    <property type="component" value="Unassembled WGS sequence"/>
</dbReference>
<dbReference type="AlphaFoldDB" id="A0A839IK52"/>
<dbReference type="Pfam" id="PF01435">
    <property type="entry name" value="Peptidase_M48"/>
    <property type="match status" value="1"/>
</dbReference>
<organism evidence="8 9">
    <name type="scientific">Oceanospirillum sediminis</name>
    <dbReference type="NCBI Taxonomy" id="2760088"/>
    <lineage>
        <taxon>Bacteria</taxon>
        <taxon>Pseudomonadati</taxon>
        <taxon>Pseudomonadota</taxon>
        <taxon>Gammaproteobacteria</taxon>
        <taxon>Oceanospirillales</taxon>
        <taxon>Oceanospirillaceae</taxon>
        <taxon>Oceanospirillum</taxon>
    </lineage>
</organism>
<evidence type="ECO:0000256" key="4">
    <source>
        <dbReference type="ARBA" id="ARBA00022801"/>
    </source>
</evidence>
<dbReference type="InterPro" id="IPR051156">
    <property type="entry name" value="Mito/Outer_Membr_Metalloprot"/>
</dbReference>
<keyword evidence="2" id="KW-0645">Protease</keyword>
<reference evidence="8 9" key="1">
    <citation type="submission" date="2020-08" db="EMBL/GenBank/DDBJ databases">
        <title>Oceanospirillum sp. nov. isolated from marine sediment.</title>
        <authorList>
            <person name="Ji X."/>
        </authorList>
    </citation>
    <scope>NUCLEOTIDE SEQUENCE [LARGE SCALE GENOMIC DNA]</scope>
    <source>
        <strain evidence="8 9">D5</strain>
    </source>
</reference>
<dbReference type="Pfam" id="PF14559">
    <property type="entry name" value="TPR_19"/>
    <property type="match status" value="1"/>
</dbReference>
<dbReference type="InterPro" id="IPR011990">
    <property type="entry name" value="TPR-like_helical_dom_sf"/>
</dbReference>
<keyword evidence="9" id="KW-1185">Reference proteome</keyword>
<dbReference type="CDD" id="cd07324">
    <property type="entry name" value="M48C_Oma1-like"/>
    <property type="match status" value="1"/>
</dbReference>
<keyword evidence="4" id="KW-0378">Hydrolase</keyword>
<sequence>MSVSTARRLSYRTKTLRTALNSGIQALFIPESALAIKAGMSRRVTWSKRRSIWSVKFQTLKKRLYAVPLVLALLAPSGALLAQTAELPDIGSNIPDTLTISQEYFLGRAWLRQFRAQTSIIYDPVFQDYLEKLTSKLAVEADLYERRLNLVAVKADTINAFAVPGGVIGVHSALLLQARDEDMVASVMAHELAHLSQRHYARSVEAAKEQQTSLFAMLLAGLVLSANGQGDAASAAIVSSQALAMQNRLRFSRLHEQEADAIGFEVLRKAGYDSRGMAQMFELLQEQSRTQGGNAPEFLLTHPLTQSRIAFAREREKASTDSQYSNLEFQLARSHALVHQVEGAGLVAARKALLDSVPDALKSAVGLYTDILLALKQDNNQQAAHLAEGLALQPDHLYFRLLKARVMAVSGRADQAIELLEAQLQQTPESYPVRSLLATYYRETGLAERSIKIYRELLDQRPEDPWLWQQLSLSARQAQNLLLVYQANAEQHQLTGDMSQALAELKLAKQSATEGSLEHARISHRMQELQQVFKRMKSGG</sequence>
<keyword evidence="3" id="KW-0479">Metal-binding</keyword>
<keyword evidence="5" id="KW-0862">Zinc</keyword>
<comment type="caution">
    <text evidence="8">The sequence shown here is derived from an EMBL/GenBank/DDBJ whole genome shotgun (WGS) entry which is preliminary data.</text>
</comment>
<comment type="cofactor">
    <cofactor evidence="1">
        <name>Zn(2+)</name>
        <dbReference type="ChEBI" id="CHEBI:29105"/>
    </cofactor>
</comment>
<accession>A0A839IK52</accession>
<gene>
    <name evidence="8" type="ORF">H4O21_02885</name>
</gene>
<dbReference type="EMBL" id="JACJFM010000002">
    <property type="protein sequence ID" value="MBB1485555.1"/>
    <property type="molecule type" value="Genomic_DNA"/>
</dbReference>
<evidence type="ECO:0000313" key="9">
    <source>
        <dbReference type="Proteomes" id="UP000565262"/>
    </source>
</evidence>
<keyword evidence="6" id="KW-0482">Metalloprotease</keyword>
<evidence type="ECO:0000313" key="8">
    <source>
        <dbReference type="EMBL" id="MBB1485555.1"/>
    </source>
</evidence>
<dbReference type="GO" id="GO:0016020">
    <property type="term" value="C:membrane"/>
    <property type="evidence" value="ECO:0007669"/>
    <property type="project" value="TreeGrafter"/>
</dbReference>
<evidence type="ECO:0000256" key="1">
    <source>
        <dbReference type="ARBA" id="ARBA00001947"/>
    </source>
</evidence>
<evidence type="ECO:0000259" key="7">
    <source>
        <dbReference type="Pfam" id="PF01435"/>
    </source>
</evidence>
<dbReference type="Gene3D" id="1.25.40.10">
    <property type="entry name" value="Tetratricopeptide repeat domain"/>
    <property type="match status" value="1"/>
</dbReference>
<dbReference type="PANTHER" id="PTHR22726:SF1">
    <property type="entry name" value="METALLOENDOPEPTIDASE OMA1, MITOCHONDRIAL"/>
    <property type="match status" value="1"/>
</dbReference>
<dbReference type="InterPro" id="IPR001915">
    <property type="entry name" value="Peptidase_M48"/>
</dbReference>
<dbReference type="RefSeq" id="WP_182807324.1">
    <property type="nucleotide sequence ID" value="NZ_JACJFM010000002.1"/>
</dbReference>
<dbReference type="PANTHER" id="PTHR22726">
    <property type="entry name" value="METALLOENDOPEPTIDASE OMA1"/>
    <property type="match status" value="1"/>
</dbReference>
<feature type="domain" description="Peptidase M48" evidence="7">
    <location>
        <begin position="127"/>
        <end position="315"/>
    </location>
</feature>
<evidence type="ECO:0000256" key="3">
    <source>
        <dbReference type="ARBA" id="ARBA00022723"/>
    </source>
</evidence>
<dbReference type="SUPFAM" id="SSF48452">
    <property type="entry name" value="TPR-like"/>
    <property type="match status" value="1"/>
</dbReference>
<evidence type="ECO:0000256" key="5">
    <source>
        <dbReference type="ARBA" id="ARBA00022833"/>
    </source>
</evidence>
<proteinExistence type="predicted"/>
<evidence type="ECO:0000256" key="2">
    <source>
        <dbReference type="ARBA" id="ARBA00022670"/>
    </source>
</evidence>
<protein>
    <submittedName>
        <fullName evidence="8">M48 family metallopeptidase</fullName>
    </submittedName>
</protein>
<evidence type="ECO:0000256" key="6">
    <source>
        <dbReference type="ARBA" id="ARBA00023049"/>
    </source>
</evidence>
<name>A0A839IK52_9GAMM</name>
<dbReference type="Gene3D" id="3.30.2010.10">
    <property type="entry name" value="Metalloproteases ('zincins'), catalytic domain"/>
    <property type="match status" value="1"/>
</dbReference>